<dbReference type="RefSeq" id="WP_147100409.1">
    <property type="nucleotide sequence ID" value="NZ_JBHUFH010000001.1"/>
</dbReference>
<comment type="caution">
    <text evidence="2">The sequence shown here is derived from an EMBL/GenBank/DDBJ whole genome shotgun (WGS) entry which is preliminary data.</text>
</comment>
<dbReference type="EMBL" id="VOPL01000008">
    <property type="protein sequence ID" value="TXB66379.1"/>
    <property type="molecule type" value="Genomic_DNA"/>
</dbReference>
<reference evidence="2 3" key="1">
    <citation type="submission" date="2019-08" db="EMBL/GenBank/DDBJ databases">
        <authorList>
            <person name="Ye J."/>
        </authorList>
    </citation>
    <scope>NUCLEOTIDE SEQUENCE [LARGE SCALE GENOMIC DNA]</scope>
    <source>
        <strain evidence="2 3">TK008</strain>
    </source>
</reference>
<evidence type="ECO:0000256" key="1">
    <source>
        <dbReference type="SAM" id="MobiDB-lite"/>
    </source>
</evidence>
<dbReference type="AlphaFoldDB" id="A0A5C6RX39"/>
<dbReference type="Proteomes" id="UP000321562">
    <property type="component" value="Unassembled WGS sequence"/>
</dbReference>
<evidence type="ECO:0000313" key="2">
    <source>
        <dbReference type="EMBL" id="TXB66379.1"/>
    </source>
</evidence>
<feature type="region of interest" description="Disordered" evidence="1">
    <location>
        <begin position="1"/>
        <end position="63"/>
    </location>
</feature>
<feature type="compositionally biased region" description="Basic and acidic residues" evidence="1">
    <location>
        <begin position="1"/>
        <end position="12"/>
    </location>
</feature>
<accession>A0A5C6RX39</accession>
<sequence>MTKSPTDHEHRSGSGRVRAYTTQERESGLHPAVEALHRRPHSRDGDEGRKASEYARIERGREE</sequence>
<dbReference type="OrthoDB" id="7874235at2"/>
<evidence type="ECO:0000313" key="3">
    <source>
        <dbReference type="Proteomes" id="UP000321562"/>
    </source>
</evidence>
<feature type="compositionally biased region" description="Basic and acidic residues" evidence="1">
    <location>
        <begin position="42"/>
        <end position="63"/>
    </location>
</feature>
<keyword evidence="3" id="KW-1185">Reference proteome</keyword>
<protein>
    <submittedName>
        <fullName evidence="2">Uncharacterized protein</fullName>
    </submittedName>
</protein>
<organism evidence="2 3">
    <name type="scientific">Paracoccus aurantiacus</name>
    <dbReference type="NCBI Taxonomy" id="2599412"/>
    <lineage>
        <taxon>Bacteria</taxon>
        <taxon>Pseudomonadati</taxon>
        <taxon>Pseudomonadota</taxon>
        <taxon>Alphaproteobacteria</taxon>
        <taxon>Rhodobacterales</taxon>
        <taxon>Paracoccaceae</taxon>
        <taxon>Paracoccus</taxon>
    </lineage>
</organism>
<name>A0A5C6RX39_9RHOB</name>
<proteinExistence type="predicted"/>
<gene>
    <name evidence="2" type="ORF">FQV27_15820</name>
</gene>